<evidence type="ECO:0000256" key="2">
    <source>
        <dbReference type="ARBA" id="ARBA00022448"/>
    </source>
</evidence>
<feature type="domain" description="ABC transporter" evidence="6">
    <location>
        <begin position="7"/>
        <end position="249"/>
    </location>
</feature>
<dbReference type="GO" id="GO:0140359">
    <property type="term" value="F:ABC-type transporter activity"/>
    <property type="evidence" value="ECO:0007669"/>
    <property type="project" value="InterPro"/>
</dbReference>
<evidence type="ECO:0000256" key="5">
    <source>
        <dbReference type="ARBA" id="ARBA00022840"/>
    </source>
</evidence>
<dbReference type="Gene3D" id="2.70.50.60">
    <property type="entry name" value="abc- transporter (atp binding component) like domain"/>
    <property type="match status" value="1"/>
</dbReference>
<dbReference type="InterPro" id="IPR003439">
    <property type="entry name" value="ABC_transporter-like_ATP-bd"/>
</dbReference>
<comment type="similarity">
    <text evidence="1">Belongs to the ABC transporter superfamily.</text>
</comment>
<evidence type="ECO:0000259" key="6">
    <source>
        <dbReference type="PROSITE" id="PS50893"/>
    </source>
</evidence>
<dbReference type="GO" id="GO:0016887">
    <property type="term" value="F:ATP hydrolysis activity"/>
    <property type="evidence" value="ECO:0007669"/>
    <property type="project" value="InterPro"/>
</dbReference>
<keyword evidence="8" id="KW-1185">Reference proteome</keyword>
<keyword evidence="2" id="KW-0813">Transport</keyword>
<name>A0A6F8VHX4_9PROT</name>
<keyword evidence="4" id="KW-0547">Nucleotide-binding</keyword>
<dbReference type="CDD" id="cd10147">
    <property type="entry name" value="Wzt_C-like"/>
    <property type="match status" value="1"/>
</dbReference>
<dbReference type="PROSITE" id="PS00211">
    <property type="entry name" value="ABC_TRANSPORTER_1"/>
    <property type="match status" value="1"/>
</dbReference>
<organism evidence="7 8">
    <name type="scientific">Sulfurimicrobium lacus</name>
    <dbReference type="NCBI Taxonomy" id="2715678"/>
    <lineage>
        <taxon>Bacteria</taxon>
        <taxon>Pseudomonadati</taxon>
        <taxon>Pseudomonadota</taxon>
        <taxon>Betaproteobacteria</taxon>
        <taxon>Nitrosomonadales</taxon>
        <taxon>Sulfuricellaceae</taxon>
        <taxon>Sulfurimicrobium</taxon>
    </lineage>
</organism>
<evidence type="ECO:0000313" key="8">
    <source>
        <dbReference type="Proteomes" id="UP000502260"/>
    </source>
</evidence>
<dbReference type="SUPFAM" id="SSF52540">
    <property type="entry name" value="P-loop containing nucleoside triphosphate hydrolases"/>
    <property type="match status" value="1"/>
</dbReference>
<dbReference type="InterPro" id="IPR017871">
    <property type="entry name" value="ABC_transporter-like_CS"/>
</dbReference>
<keyword evidence="5 7" id="KW-0067">ATP-binding</keyword>
<dbReference type="Pfam" id="PF00005">
    <property type="entry name" value="ABC_tran"/>
    <property type="match status" value="1"/>
</dbReference>
<dbReference type="Gene3D" id="3.40.50.300">
    <property type="entry name" value="P-loop containing nucleotide triphosphate hydrolases"/>
    <property type="match status" value="1"/>
</dbReference>
<dbReference type="Pfam" id="PF14524">
    <property type="entry name" value="Wzt_C"/>
    <property type="match status" value="1"/>
</dbReference>
<evidence type="ECO:0000313" key="7">
    <source>
        <dbReference type="EMBL" id="BCB28365.1"/>
    </source>
</evidence>
<dbReference type="Proteomes" id="UP000502260">
    <property type="component" value="Chromosome"/>
</dbReference>
<dbReference type="InterPro" id="IPR050683">
    <property type="entry name" value="Bact_Polysacc_Export_ATP-bd"/>
</dbReference>
<keyword evidence="3" id="KW-1003">Cell membrane</keyword>
<keyword evidence="3" id="KW-0472">Membrane</keyword>
<protein>
    <submittedName>
        <fullName evidence="7">ABC transporter ATP-binding protein</fullName>
    </submittedName>
</protein>
<dbReference type="CDD" id="cd03220">
    <property type="entry name" value="ABC_KpsT_Wzt"/>
    <property type="match status" value="1"/>
</dbReference>
<sequence>MSSDIAISVKNLTKKYRIFGHPGDRIKQALTFGRVRFHREFTALQDVSFEIKRGETVGIIGRNGSGKSTLLQLICGILKPTVGAVEVNGRISALLELGAGFNPEFTGRENVYFQGTILGLSKEEMDSRFADIAAFADIGEFLDQPVRTYSSGMFVRLAFATAIHVDPDILVVDEALAVGDMAFQRKCFERLGQLLSDRQRVVLLVSHDLRQVERFCSRAIFLQSGKIMADGPAHDVCQLYCEKANEEIKLENSSAASWSRAKIDSSGEVELLNINIMDSNGQEIQEICPGDPLRVRIRFRLFVSLTQPELIVGTQAVDMQFLSSSTTAELGVPIRLEPGEHLVEYLLDQFPLAPGRYFIRFVIRDKTFRIVFAGEGLCPFLVIADSREFDRPPRLLDLKPEWVLCGVHY</sequence>
<evidence type="ECO:0000256" key="3">
    <source>
        <dbReference type="ARBA" id="ARBA00022475"/>
    </source>
</evidence>
<dbReference type="AlphaFoldDB" id="A0A6F8VHX4"/>
<dbReference type="InterPro" id="IPR027417">
    <property type="entry name" value="P-loop_NTPase"/>
</dbReference>
<dbReference type="PANTHER" id="PTHR46743:SF2">
    <property type="entry name" value="TEICHOIC ACIDS EXPORT ATP-BINDING PROTEIN TAGH"/>
    <property type="match status" value="1"/>
</dbReference>
<evidence type="ECO:0000256" key="1">
    <source>
        <dbReference type="ARBA" id="ARBA00005417"/>
    </source>
</evidence>
<dbReference type="InterPro" id="IPR015860">
    <property type="entry name" value="ABC_transpr_TagH-like"/>
</dbReference>
<dbReference type="InterPro" id="IPR003593">
    <property type="entry name" value="AAA+_ATPase"/>
</dbReference>
<dbReference type="GO" id="GO:0016020">
    <property type="term" value="C:membrane"/>
    <property type="evidence" value="ECO:0007669"/>
    <property type="project" value="InterPro"/>
</dbReference>
<dbReference type="InterPro" id="IPR029439">
    <property type="entry name" value="Wzt_C"/>
</dbReference>
<dbReference type="RefSeq" id="WP_173067639.1">
    <property type="nucleotide sequence ID" value="NZ_AP022853.1"/>
</dbReference>
<dbReference type="GO" id="GO:0005524">
    <property type="term" value="F:ATP binding"/>
    <property type="evidence" value="ECO:0007669"/>
    <property type="project" value="UniProtKB-KW"/>
</dbReference>
<evidence type="ECO:0000256" key="4">
    <source>
        <dbReference type="ARBA" id="ARBA00022741"/>
    </source>
</evidence>
<gene>
    <name evidence="7" type="ORF">SKTS_32510</name>
</gene>
<proteinExistence type="inferred from homology"/>
<dbReference type="EMBL" id="AP022853">
    <property type="protein sequence ID" value="BCB28365.1"/>
    <property type="molecule type" value="Genomic_DNA"/>
</dbReference>
<accession>A0A6F8VHX4</accession>
<dbReference type="PANTHER" id="PTHR46743">
    <property type="entry name" value="TEICHOIC ACIDS EXPORT ATP-BINDING PROTEIN TAGH"/>
    <property type="match status" value="1"/>
</dbReference>
<dbReference type="SMART" id="SM00382">
    <property type="entry name" value="AAA"/>
    <property type="match status" value="1"/>
</dbReference>
<reference evidence="8" key="1">
    <citation type="submission" date="2020-03" db="EMBL/GenBank/DDBJ databases">
        <title>Complete genome sequence of sulfur-oxidizing bacterium skT11.</title>
        <authorList>
            <person name="Kanda M."/>
            <person name="Kojima H."/>
            <person name="Fukui M."/>
        </authorList>
    </citation>
    <scope>NUCLEOTIDE SEQUENCE [LARGE SCALE GENOMIC DNA]</scope>
    <source>
        <strain evidence="8">skT11</strain>
    </source>
</reference>
<dbReference type="PROSITE" id="PS50893">
    <property type="entry name" value="ABC_TRANSPORTER_2"/>
    <property type="match status" value="1"/>
</dbReference>
<dbReference type="KEGG" id="slac:SKTS_32510"/>